<sequence>MAENEMDYSDSENTRGPDEGSSNNLRAQILHLPRKSGNKEITELGINVDHVAEKSETVLQAINQKKEAMLDAEKIVEIALAEQLKKLNGEIASNEKRPEGKKSVDQRPIRRPQGRNK</sequence>
<comment type="caution">
    <text evidence="2">The sequence shown here is derived from an EMBL/GenBank/DDBJ whole genome shotgun (WGS) entry which is preliminary data.</text>
</comment>
<organism evidence="2 3">
    <name type="scientific">Paramuricea clavata</name>
    <name type="common">Red gorgonian</name>
    <name type="synonym">Violescent sea-whip</name>
    <dbReference type="NCBI Taxonomy" id="317549"/>
    <lineage>
        <taxon>Eukaryota</taxon>
        <taxon>Metazoa</taxon>
        <taxon>Cnidaria</taxon>
        <taxon>Anthozoa</taxon>
        <taxon>Octocorallia</taxon>
        <taxon>Malacalcyonacea</taxon>
        <taxon>Plexauridae</taxon>
        <taxon>Paramuricea</taxon>
    </lineage>
</organism>
<name>A0A7D9IYU6_PARCT</name>
<accession>A0A7D9IYU6</accession>
<keyword evidence="3" id="KW-1185">Reference proteome</keyword>
<proteinExistence type="predicted"/>
<feature type="region of interest" description="Disordered" evidence="1">
    <location>
        <begin position="88"/>
        <end position="117"/>
    </location>
</feature>
<dbReference type="AlphaFoldDB" id="A0A7D9IYU6"/>
<dbReference type="EMBL" id="CACRXK020009076">
    <property type="protein sequence ID" value="CAB4016337.1"/>
    <property type="molecule type" value="Genomic_DNA"/>
</dbReference>
<feature type="compositionally biased region" description="Acidic residues" evidence="1">
    <location>
        <begin position="1"/>
        <end position="10"/>
    </location>
</feature>
<protein>
    <submittedName>
        <fullName evidence="2">Uncharacterized protein</fullName>
    </submittedName>
</protein>
<feature type="region of interest" description="Disordered" evidence="1">
    <location>
        <begin position="1"/>
        <end position="26"/>
    </location>
</feature>
<reference evidence="2" key="1">
    <citation type="submission" date="2020-04" db="EMBL/GenBank/DDBJ databases">
        <authorList>
            <person name="Alioto T."/>
            <person name="Alioto T."/>
            <person name="Gomez Garrido J."/>
        </authorList>
    </citation>
    <scope>NUCLEOTIDE SEQUENCE</scope>
    <source>
        <strain evidence="2">A484AB</strain>
    </source>
</reference>
<dbReference type="Proteomes" id="UP001152795">
    <property type="component" value="Unassembled WGS sequence"/>
</dbReference>
<evidence type="ECO:0000256" key="1">
    <source>
        <dbReference type="SAM" id="MobiDB-lite"/>
    </source>
</evidence>
<feature type="compositionally biased region" description="Basic and acidic residues" evidence="1">
    <location>
        <begin position="88"/>
        <end position="108"/>
    </location>
</feature>
<gene>
    <name evidence="2" type="ORF">PACLA_8A073270</name>
</gene>
<evidence type="ECO:0000313" key="2">
    <source>
        <dbReference type="EMBL" id="CAB4016337.1"/>
    </source>
</evidence>
<evidence type="ECO:0000313" key="3">
    <source>
        <dbReference type="Proteomes" id="UP001152795"/>
    </source>
</evidence>